<evidence type="ECO:0000313" key="4">
    <source>
        <dbReference type="Proteomes" id="UP000217726"/>
    </source>
</evidence>
<reference evidence="4" key="1">
    <citation type="submission" date="2017-09" db="EMBL/GenBank/DDBJ databases">
        <authorList>
            <person name="Varghese N."/>
            <person name="Submissions S."/>
        </authorList>
    </citation>
    <scope>NUCLEOTIDE SEQUENCE [LARGE SCALE GENOMIC DNA]</scope>
    <source>
        <strain evidence="4">WG-1MB</strain>
    </source>
</reference>
<evidence type="ECO:0000313" key="2">
    <source>
        <dbReference type="EMBL" id="PQV42341.1"/>
    </source>
</evidence>
<dbReference type="Proteomes" id="UP000251060">
    <property type="component" value="Unassembled WGS sequence"/>
</dbReference>
<dbReference type="AlphaFoldDB" id="A0A285GDA2"/>
<reference evidence="2 5" key="3">
    <citation type="submission" date="2018-02" db="EMBL/GenBank/DDBJ databases">
        <title>Subsurface microbial communities from deep shales in Ohio and West Virginia, USA.</title>
        <authorList>
            <person name="Wrighton K."/>
        </authorList>
    </citation>
    <scope>NUCLEOTIDE SEQUENCE [LARGE SCALE GENOMIC DNA]</scope>
    <source>
        <strain evidence="2 5">DSM 10369</strain>
    </source>
</reference>
<evidence type="ECO:0000256" key="1">
    <source>
        <dbReference type="SAM" id="MobiDB-lite"/>
    </source>
</evidence>
<dbReference type="EMBL" id="PVBU01000007">
    <property type="protein sequence ID" value="PQV42341.1"/>
    <property type="molecule type" value="Genomic_DNA"/>
</dbReference>
<protein>
    <submittedName>
        <fullName evidence="3">Uncharacterized protein</fullName>
    </submittedName>
</protein>
<keyword evidence="4" id="KW-1185">Reference proteome</keyword>
<proteinExistence type="predicted"/>
<sequence length="67" mass="7288">MLSAFLEKQAVITYRDNSAGINIFGVDPPDENKVMHLKPDIVEGNHEELSGSGKGILIGDDPMSGYR</sequence>
<feature type="region of interest" description="Disordered" evidence="1">
    <location>
        <begin position="45"/>
        <end position="67"/>
    </location>
</feature>
<evidence type="ECO:0000313" key="5">
    <source>
        <dbReference type="Proteomes" id="UP000251060"/>
    </source>
</evidence>
<gene>
    <name evidence="2" type="ORF">B0H22_107119</name>
    <name evidence="3" type="ORF">SAMN06295989_11348</name>
</gene>
<dbReference type="Proteomes" id="UP000217726">
    <property type="component" value="Unassembled WGS sequence"/>
</dbReference>
<dbReference type="EMBL" id="OBDR01000013">
    <property type="protein sequence ID" value="SNY21293.1"/>
    <property type="molecule type" value="Genomic_DNA"/>
</dbReference>
<organism evidence="3 4">
    <name type="scientific">Methanohalophilus euhalobius</name>
    <dbReference type="NCBI Taxonomy" id="51203"/>
    <lineage>
        <taxon>Archaea</taxon>
        <taxon>Methanobacteriati</taxon>
        <taxon>Methanobacteriota</taxon>
        <taxon>Stenosarchaea group</taxon>
        <taxon>Methanomicrobia</taxon>
        <taxon>Methanosarcinales</taxon>
        <taxon>Methanosarcinaceae</taxon>
        <taxon>Methanohalophilus</taxon>
    </lineage>
</organism>
<name>A0A285GDA2_9EURY</name>
<dbReference type="RefSeq" id="WP_243641508.1">
    <property type="nucleotide sequence ID" value="NZ_OBDR01000013.1"/>
</dbReference>
<accession>A0A285GDA2</accession>
<reference evidence="3" key="2">
    <citation type="submission" date="2017-09" db="EMBL/GenBank/DDBJ databases">
        <authorList>
            <person name="Ehlers B."/>
            <person name="Leendertz F.H."/>
        </authorList>
    </citation>
    <scope>NUCLEOTIDE SEQUENCE [LARGE SCALE GENOMIC DNA]</scope>
    <source>
        <strain evidence="3">WG-1MB</strain>
    </source>
</reference>
<evidence type="ECO:0000313" key="3">
    <source>
        <dbReference type="EMBL" id="SNY21293.1"/>
    </source>
</evidence>